<feature type="region of interest" description="C-terminal hotdog fold" evidence="8">
    <location>
        <begin position="1151"/>
        <end position="1310"/>
    </location>
</feature>
<dbReference type="InterPro" id="IPR049900">
    <property type="entry name" value="PKS_mFAS_DH"/>
</dbReference>
<dbReference type="InterPro" id="IPR013968">
    <property type="entry name" value="PKS_KR"/>
</dbReference>
<dbReference type="Gene3D" id="3.90.180.10">
    <property type="entry name" value="Medium-chain alcohol dehydrogenases, catalytic domain"/>
    <property type="match status" value="1"/>
</dbReference>
<reference evidence="13 14" key="1">
    <citation type="journal article" date="2016" name="Genome Announc.">
        <title>Genome Sequence of Madurella mycetomatis mm55, Isolated from a Human Mycetoma Case in Sudan.</title>
        <authorList>
            <person name="Smit S."/>
            <person name="Derks M.F."/>
            <person name="Bervoets S."/>
            <person name="Fahal A."/>
            <person name="van Leeuwen W."/>
            <person name="van Belkum A."/>
            <person name="van de Sande W.W."/>
        </authorList>
    </citation>
    <scope>NUCLEOTIDE SEQUENCE [LARGE SCALE GENOMIC DNA]</scope>
    <source>
        <strain evidence="14">mm55</strain>
    </source>
</reference>
<dbReference type="VEuPathDB" id="FungiDB:MMYC01_203791"/>
<dbReference type="InterPro" id="IPR020843">
    <property type="entry name" value="ER"/>
</dbReference>
<evidence type="ECO:0000256" key="1">
    <source>
        <dbReference type="ARBA" id="ARBA00022450"/>
    </source>
</evidence>
<dbReference type="AlphaFoldDB" id="A0A175W857"/>
<dbReference type="SMART" id="SM00825">
    <property type="entry name" value="PKS_KS"/>
    <property type="match status" value="1"/>
</dbReference>
<dbReference type="InterPro" id="IPR001227">
    <property type="entry name" value="Ac_transferase_dom_sf"/>
</dbReference>
<evidence type="ECO:0000256" key="7">
    <source>
        <dbReference type="ARBA" id="ARBA00023315"/>
    </source>
</evidence>
<dbReference type="Pfam" id="PF08242">
    <property type="entry name" value="Methyltransf_12"/>
    <property type="match status" value="1"/>
</dbReference>
<dbReference type="Pfam" id="PF00109">
    <property type="entry name" value="ketoacyl-synt"/>
    <property type="match status" value="1"/>
</dbReference>
<dbReference type="SMART" id="SM00823">
    <property type="entry name" value="PKS_PP"/>
    <property type="match status" value="1"/>
</dbReference>
<dbReference type="Pfam" id="PF13602">
    <property type="entry name" value="ADH_zinc_N_2"/>
    <property type="match status" value="1"/>
</dbReference>
<dbReference type="PROSITE" id="PS00012">
    <property type="entry name" value="PHOSPHOPANTETHEINE"/>
    <property type="match status" value="1"/>
</dbReference>
<protein>
    <submittedName>
        <fullName evidence="13">Lovastatin diketide synthase LovF</fullName>
    </submittedName>
</protein>
<dbReference type="GO" id="GO:0031177">
    <property type="term" value="F:phosphopantetheine binding"/>
    <property type="evidence" value="ECO:0007669"/>
    <property type="project" value="InterPro"/>
</dbReference>
<dbReference type="Pfam" id="PF14765">
    <property type="entry name" value="PS-DH"/>
    <property type="match status" value="1"/>
</dbReference>
<dbReference type="CDD" id="cd00833">
    <property type="entry name" value="PKS"/>
    <property type="match status" value="1"/>
</dbReference>
<dbReference type="Pfam" id="PF23297">
    <property type="entry name" value="ACP_SdgA_C"/>
    <property type="match status" value="1"/>
</dbReference>
<evidence type="ECO:0000313" key="13">
    <source>
        <dbReference type="EMBL" id="KXX79732.1"/>
    </source>
</evidence>
<keyword evidence="3" id="KW-0808">Transferase</keyword>
<evidence type="ECO:0000256" key="9">
    <source>
        <dbReference type="SAM" id="MobiDB-lite"/>
    </source>
</evidence>
<keyword evidence="4" id="KW-0521">NADP</keyword>
<feature type="region of interest" description="N-terminal hotdog fold" evidence="8">
    <location>
        <begin position="990"/>
        <end position="1127"/>
    </location>
</feature>
<comment type="caution">
    <text evidence="13">The sequence shown here is derived from an EMBL/GenBank/DDBJ whole genome shotgun (WGS) entry which is preliminary data.</text>
</comment>
<dbReference type="FunFam" id="3.40.47.10:FF:000019">
    <property type="entry name" value="Polyketide synthase type I"/>
    <property type="match status" value="1"/>
</dbReference>
<evidence type="ECO:0000256" key="2">
    <source>
        <dbReference type="ARBA" id="ARBA00022553"/>
    </source>
</evidence>
<dbReference type="Pfam" id="PF02801">
    <property type="entry name" value="Ketoacyl-synt_C"/>
    <property type="match status" value="1"/>
</dbReference>
<feature type="active site" description="Proton donor; for dehydratase activity" evidence="8">
    <location>
        <position position="1221"/>
    </location>
</feature>
<dbReference type="Gene3D" id="3.40.50.150">
    <property type="entry name" value="Vaccinia Virus protein VP39"/>
    <property type="match status" value="1"/>
</dbReference>
<dbReference type="InterPro" id="IPR042104">
    <property type="entry name" value="PKS_dehydratase_sf"/>
</dbReference>
<dbReference type="InterPro" id="IPR032821">
    <property type="entry name" value="PKS_assoc"/>
</dbReference>
<dbReference type="InterPro" id="IPR020841">
    <property type="entry name" value="PKS_Beta-ketoAc_synthase_dom"/>
</dbReference>
<dbReference type="SUPFAM" id="SSF52151">
    <property type="entry name" value="FabD/lysophospholipase-like"/>
    <property type="match status" value="1"/>
</dbReference>
<dbReference type="Gene3D" id="3.40.366.10">
    <property type="entry name" value="Malonyl-Coenzyme A Acyl Carrier Protein, domain 2"/>
    <property type="match status" value="1"/>
</dbReference>
<dbReference type="InterPro" id="IPR036736">
    <property type="entry name" value="ACP-like_sf"/>
</dbReference>
<dbReference type="SUPFAM" id="SSF53335">
    <property type="entry name" value="S-adenosyl-L-methionine-dependent methyltransferases"/>
    <property type="match status" value="1"/>
</dbReference>
<sequence>MASTAYHRYLSAMSEDGQPPIAIVGMACKFPGGSSSPSKLWDMVAKKQSGRCEIPKSRMNVDAFYHPDPDRNGTFNIRAAHFLEEDISAFDASFFSISPAEASGMDPQQRMMMESAYEAVENAGIPMEKLAGSNTSCYVGCFSRDYNEMLTHDPETSPVYVSTGNGAAILSNRVSYFFDLKGPSLTVDTACSSSLVALHLACQSLRTGESKASIVGGTNLIFNPDVMIAMSNVHFLGPDAKCHTYDHRANGYSRGEGIAAIVLKPLEDAIRDNDTIRAVIRGSVCNQDGRTAGIMLPSREAQEALIRSAYESARCDPATVGYFEAHGTGTPAGDPIEAGAIGSTLGTSRGTAEHDRLYVGSVKTNIGHLEGASGLASVIKTVLALEKGLIPPNLHFEEGNQAIDFEGWRIRVPTEVAPWPTPGVRRASINSFGFGGTNAHIILDDAYHYLAQRGLQASHCTSMYPQRLLGGASTPDAVSLRDSGHGSSASSDDGSSVAPTDWYRIFVWSTHEEGTAKESAAAYAAELRARKDVDEERFLRDLSYTLCQRRSRLANKFFIVANSLEDLTSKLETTRQKPIRSDNGRVPRIAFVFTGQGAQWWRMGRELLDAYPVFKQSIVAAGRCLTSLGCSWSLVGELTKDESDSRIGEAQISQPVCTAIQLALVDLLADWGVMPQMVVGHSSGEIAAAYAAGKLPFASAMQVAYFRGVFSAQVKQKGAMMACGLSEQDALARISCLDPALGKIGVACINSPSNVTLSGDVSAVDHMERVFKNEGIFARKLKVDTAYHSHHMLEVAERYLKSLAGLKIMKPGEPSKYNAIMISSVTCTPAADINLDAKYWVDNMVSPVRFSEALRVLCSSKTEKSKRIKRHRGYNAVDVLLEIGPHSALAGPVKQILASEDIQKGGPISYHSALSRDRDACETALEAAAALWAHGAPVQLGKVNEPVEGRDSRPPQVLVDLPSYPWNHSKKFWAESRLSANYRFRPTPRNDFIGAPVADWNHTEPRWRNFIRVSEQPWVKDHQVQGSIVYPAAGYICMAIEAARQMVPLGDRQKVTGYTVAEVLITRALVVPQTELGVEVMFQIRPCSTSSKSSSDLWNEFRVFSYSAAGEASENCRGLLCINYEQPAGDVDAGREAKEALARCDTEFSNAWGFCSTRGTPDKVYDGLSKAGLDYGPTFRNLTEVAWGSGKSVAKLRVPDTKSVMPRNYEHDHLIHPATMDTFLQALFPALTHAAANIKEPYMPTFIQQLTISSRTSGKPGYEFEALSEAAFVGFREAAASITVRVGPGEQPAVRIQGVKCTALTSSKSADASEDSEEIRQLCFDVKWEPDPDFMTKEQLEADLLSQRVDDTPPDHVAALETVASFFYHQVLETISEDEVVQPHHQKFLRYMNHHREEVLAGKIEHQNPDWLRFGTPEVRNKMDELVRRIERVDHEGQLLCRMGRNLTRVLRNEVEPLALMLEGELLYDYYANSLGIATSYAHMQRYITLLSHKSPDLKYLEIGAGTGGATVPILNALGGGNGTYPRFQHYTYTDISSGFFEKAEEKFSDWSGLIDYRKLDIEQDPEGQGFVGEENKFDVIVAFNVLHATTNINKTMANVRKLLKPGGKLLLLEITHVLNRVFLPFGTLPGWWMSEEPFRQWGPTMTEETWVSVLKANGFRDLKLSTPDLQNPRDQTGRFMVAEAVDGAVTRDEGMLRPVVIATSDNLGYTSNEATLINALSAQLGGSGVKTTVKPFSQLSDQDIASRFCVCTAEMKDSLLEELSPSNFNRLKCIVSDASGLLWITQGAFHDSSRPSAAMMHGLARTLRAEHQSWPLLTFDFSSHNRLLPEQQAGLLMPLLHAAASGCVTDNEFSEKDGIIHVKRCIGAADLNARVAGENLPNSSGKEMEPFYQPDRPLTLEIATPGLLDTLRFVDDPVALRPLPEDYVKIDVRAVGLNFRDIMVCMGQLVDNFLGCECSGVVAEVGSAVTHLKVGDRVCTWTLGAYCNTVQNPAKLVQRIPDSMGFCEAASLPIVYCTAYYGLVDQARIQRGETVLIHAAAGGVGQAAIMLCKHYGAEIFVTVGTKEKKQHIMDTYGIPEDHIFTSRNATFADGIRRLTNGKGVDVVLNCLSGELLKASWSIIAPFGRFIELGKKDIEDNTRLGMAPFIRNVALASVDLTVIFRQRKELGARLLSEVMDLLRDGAIGQVSPITQFPFSKTEEAFRYMQTGKHMGKIVLVPHPDDIVPVAPRNTSNHRLSSNGSYLIAGGFGGLGRSLARRLASQGAKHLIFVSRSGAEGAEAKTLVDDLRQKGVSVEDVRCDVTSLASLQKNLSSVLARNPPIRGVLQAAMVLEDRIFANMPHDTFTRVVRPKVQGSWNLHLATLNQPLDFFIMLASAAGMVGDTAQGNYAAANAFQDSLAYHRRHVHNLPATSIDLGMIKSVGYVAENEGAAERNLARWGFLQIEEHEFLTIMDIAMTGGSGSSGADKARLCQMVTGVGTQAHFDKSQGEVPHWFRDPVFSHLGNMRARAHDGRSASAGPSLRQQLSGCVSLAEAATLVLDALVRKLSKSLMITLEDIDTASPTSAYGVDSLVAVELRNWLLREVKADVPVFEILQASSLQVLGYKIAEKSSLVNQNAMKEEE</sequence>
<dbReference type="PROSITE" id="PS52004">
    <property type="entry name" value="KS3_2"/>
    <property type="match status" value="1"/>
</dbReference>
<evidence type="ECO:0000256" key="3">
    <source>
        <dbReference type="ARBA" id="ARBA00022679"/>
    </source>
</evidence>
<dbReference type="PROSITE" id="PS00606">
    <property type="entry name" value="KS3_1"/>
    <property type="match status" value="1"/>
</dbReference>
<evidence type="ECO:0000256" key="5">
    <source>
        <dbReference type="ARBA" id="ARBA00023002"/>
    </source>
</evidence>
<proteinExistence type="predicted"/>
<keyword evidence="14" id="KW-1185">Reference proteome</keyword>
<dbReference type="SMART" id="SM00829">
    <property type="entry name" value="PKS_ER"/>
    <property type="match status" value="1"/>
</dbReference>
<feature type="domain" description="Carrier" evidence="10">
    <location>
        <begin position="2536"/>
        <end position="2613"/>
    </location>
</feature>
<dbReference type="InterPro" id="IPR036291">
    <property type="entry name" value="NAD(P)-bd_dom_sf"/>
</dbReference>
<dbReference type="InterPro" id="IPR009081">
    <property type="entry name" value="PP-bd_ACP"/>
</dbReference>
<keyword evidence="6" id="KW-0511">Multifunctional enzyme</keyword>
<dbReference type="Gene3D" id="3.30.70.3290">
    <property type="match status" value="1"/>
</dbReference>
<dbReference type="GO" id="GO:0016491">
    <property type="term" value="F:oxidoreductase activity"/>
    <property type="evidence" value="ECO:0007669"/>
    <property type="project" value="UniProtKB-KW"/>
</dbReference>
<dbReference type="GO" id="GO:0006633">
    <property type="term" value="P:fatty acid biosynthetic process"/>
    <property type="evidence" value="ECO:0007669"/>
    <property type="project" value="InterPro"/>
</dbReference>
<dbReference type="InterPro" id="IPR016039">
    <property type="entry name" value="Thiolase-like"/>
</dbReference>
<dbReference type="SUPFAM" id="SSF47336">
    <property type="entry name" value="ACP-like"/>
    <property type="match status" value="1"/>
</dbReference>
<dbReference type="InterPro" id="IPR050091">
    <property type="entry name" value="PKS_NRPS_Biosynth_Enz"/>
</dbReference>
<dbReference type="InterPro" id="IPR049551">
    <property type="entry name" value="PKS_DH_C"/>
</dbReference>
<dbReference type="SMART" id="SM00827">
    <property type="entry name" value="PKS_AT"/>
    <property type="match status" value="1"/>
</dbReference>
<dbReference type="InterPro" id="IPR014043">
    <property type="entry name" value="Acyl_transferase_dom"/>
</dbReference>
<dbReference type="Pfam" id="PF16197">
    <property type="entry name" value="KAsynt_C_assoc"/>
    <property type="match status" value="1"/>
</dbReference>
<dbReference type="GO" id="GO:0030639">
    <property type="term" value="P:polyketide biosynthetic process"/>
    <property type="evidence" value="ECO:0007669"/>
    <property type="project" value="UniProtKB-ARBA"/>
</dbReference>
<evidence type="ECO:0000313" key="14">
    <source>
        <dbReference type="Proteomes" id="UP000078237"/>
    </source>
</evidence>
<evidence type="ECO:0000259" key="10">
    <source>
        <dbReference type="PROSITE" id="PS50075"/>
    </source>
</evidence>
<dbReference type="SMART" id="SM00826">
    <property type="entry name" value="PKS_DH"/>
    <property type="match status" value="1"/>
</dbReference>
<keyword evidence="2" id="KW-0597">Phosphoprotein</keyword>
<dbReference type="Pfam" id="PF21089">
    <property type="entry name" value="PKS_DH_N"/>
    <property type="match status" value="1"/>
</dbReference>
<feature type="domain" description="Ketosynthase family 3 (KS3)" evidence="11">
    <location>
        <begin position="18"/>
        <end position="445"/>
    </location>
</feature>
<dbReference type="FunFam" id="3.40.50.720:FF:000209">
    <property type="entry name" value="Polyketide synthase Pks12"/>
    <property type="match status" value="1"/>
</dbReference>
<dbReference type="PANTHER" id="PTHR43775:SF29">
    <property type="entry name" value="ASPERFURANONE POLYKETIDE SYNTHASE AFOG-RELATED"/>
    <property type="match status" value="1"/>
</dbReference>
<dbReference type="InterPro" id="IPR018201">
    <property type="entry name" value="Ketoacyl_synth_AS"/>
</dbReference>
<dbReference type="PROSITE" id="PS50075">
    <property type="entry name" value="CARRIER"/>
    <property type="match status" value="1"/>
</dbReference>
<dbReference type="OrthoDB" id="329835at2759"/>
<dbReference type="Gene3D" id="3.40.47.10">
    <property type="match status" value="1"/>
</dbReference>
<feature type="region of interest" description="Disordered" evidence="9">
    <location>
        <begin position="475"/>
        <end position="497"/>
    </location>
</feature>
<dbReference type="InterPro" id="IPR013217">
    <property type="entry name" value="Methyltransf_12"/>
</dbReference>
<dbReference type="InterPro" id="IPR013154">
    <property type="entry name" value="ADH-like_N"/>
</dbReference>
<dbReference type="InterPro" id="IPR016036">
    <property type="entry name" value="Malonyl_transacylase_ACP-bd"/>
</dbReference>
<dbReference type="EMBL" id="LCTW02000079">
    <property type="protein sequence ID" value="KXX79732.1"/>
    <property type="molecule type" value="Genomic_DNA"/>
</dbReference>
<dbReference type="Proteomes" id="UP000078237">
    <property type="component" value="Unassembled WGS sequence"/>
</dbReference>
<dbReference type="InterPro" id="IPR020806">
    <property type="entry name" value="PKS_PP-bd"/>
</dbReference>
<dbReference type="InterPro" id="IPR016035">
    <property type="entry name" value="Acyl_Trfase/lysoPLipase"/>
</dbReference>
<accession>A0A175W857</accession>
<dbReference type="SUPFAM" id="SSF55048">
    <property type="entry name" value="Probable ACP-binding domain of malonyl-CoA ACP transacylase"/>
    <property type="match status" value="1"/>
</dbReference>
<dbReference type="InterPro" id="IPR006162">
    <property type="entry name" value="Ppantetheine_attach_site"/>
</dbReference>
<dbReference type="GO" id="GO:0004315">
    <property type="term" value="F:3-oxoacyl-[acyl-carrier-protein] synthase activity"/>
    <property type="evidence" value="ECO:0007669"/>
    <property type="project" value="InterPro"/>
</dbReference>
<keyword evidence="7" id="KW-0012">Acyltransferase</keyword>
<evidence type="ECO:0000256" key="6">
    <source>
        <dbReference type="ARBA" id="ARBA00023268"/>
    </source>
</evidence>
<dbReference type="InterPro" id="IPR057326">
    <property type="entry name" value="KR_dom"/>
</dbReference>
<dbReference type="CDD" id="cd02440">
    <property type="entry name" value="AdoMet_MTases"/>
    <property type="match status" value="1"/>
</dbReference>
<feature type="active site" description="Proton acceptor; for dehydratase activity" evidence="8">
    <location>
        <position position="1022"/>
    </location>
</feature>
<dbReference type="PANTHER" id="PTHR43775">
    <property type="entry name" value="FATTY ACID SYNTHASE"/>
    <property type="match status" value="1"/>
</dbReference>
<dbReference type="InterPro" id="IPR049552">
    <property type="entry name" value="PKS_DH_N"/>
</dbReference>
<name>A0A175W857_9PEZI</name>
<dbReference type="Gene3D" id="1.10.1200.10">
    <property type="entry name" value="ACP-like"/>
    <property type="match status" value="1"/>
</dbReference>
<dbReference type="Gene3D" id="3.10.129.110">
    <property type="entry name" value="Polyketide synthase dehydratase"/>
    <property type="match status" value="1"/>
</dbReference>
<dbReference type="Pfam" id="PF08659">
    <property type="entry name" value="KR"/>
    <property type="match status" value="1"/>
</dbReference>
<dbReference type="InterPro" id="IPR014030">
    <property type="entry name" value="Ketoacyl_synth_N"/>
</dbReference>
<dbReference type="STRING" id="100816.A0A175W857"/>
<dbReference type="Pfam" id="PF23114">
    <property type="entry name" value="NAD-bd_HRPKS_sdrA"/>
    <property type="match status" value="1"/>
</dbReference>
<feature type="domain" description="PKS/mFAS DH" evidence="12">
    <location>
        <begin position="990"/>
        <end position="1310"/>
    </location>
</feature>
<organism evidence="13 14">
    <name type="scientific">Madurella mycetomatis</name>
    <dbReference type="NCBI Taxonomy" id="100816"/>
    <lineage>
        <taxon>Eukaryota</taxon>
        <taxon>Fungi</taxon>
        <taxon>Dikarya</taxon>
        <taxon>Ascomycota</taxon>
        <taxon>Pezizomycotina</taxon>
        <taxon>Sordariomycetes</taxon>
        <taxon>Sordariomycetidae</taxon>
        <taxon>Sordariales</taxon>
        <taxon>Sordariales incertae sedis</taxon>
        <taxon>Madurella</taxon>
    </lineage>
</organism>
<dbReference type="Pfam" id="PF00698">
    <property type="entry name" value="Acyl_transf_1"/>
    <property type="match status" value="1"/>
</dbReference>
<dbReference type="InterPro" id="IPR011032">
    <property type="entry name" value="GroES-like_sf"/>
</dbReference>
<keyword evidence="1" id="KW-0596">Phosphopantetheine</keyword>
<dbReference type="SUPFAM" id="SSF51735">
    <property type="entry name" value="NAD(P)-binding Rossmann-fold domains"/>
    <property type="match status" value="2"/>
</dbReference>
<dbReference type="CDD" id="cd05195">
    <property type="entry name" value="enoyl_red"/>
    <property type="match status" value="1"/>
</dbReference>
<dbReference type="SUPFAM" id="SSF53901">
    <property type="entry name" value="Thiolase-like"/>
    <property type="match status" value="1"/>
</dbReference>
<dbReference type="InterPro" id="IPR020807">
    <property type="entry name" value="PKS_DH"/>
</dbReference>
<dbReference type="Pfam" id="PF08240">
    <property type="entry name" value="ADH_N"/>
    <property type="match status" value="1"/>
</dbReference>
<dbReference type="SUPFAM" id="SSF50129">
    <property type="entry name" value="GroES-like"/>
    <property type="match status" value="1"/>
</dbReference>
<dbReference type="GO" id="GO:0004312">
    <property type="term" value="F:fatty acid synthase activity"/>
    <property type="evidence" value="ECO:0007669"/>
    <property type="project" value="TreeGrafter"/>
</dbReference>
<keyword evidence="5" id="KW-0560">Oxidoreductase</keyword>
<dbReference type="GO" id="GO:1901336">
    <property type="term" value="P:lactone biosynthetic process"/>
    <property type="evidence" value="ECO:0007669"/>
    <property type="project" value="UniProtKB-ARBA"/>
</dbReference>
<evidence type="ECO:0000256" key="4">
    <source>
        <dbReference type="ARBA" id="ARBA00022857"/>
    </source>
</evidence>
<evidence type="ECO:0000259" key="11">
    <source>
        <dbReference type="PROSITE" id="PS52004"/>
    </source>
</evidence>
<feature type="compositionally biased region" description="Low complexity" evidence="9">
    <location>
        <begin position="485"/>
        <end position="496"/>
    </location>
</feature>
<dbReference type="Gene3D" id="3.40.50.720">
    <property type="entry name" value="NAD(P)-binding Rossmann-like Domain"/>
    <property type="match status" value="1"/>
</dbReference>
<dbReference type="SMART" id="SM00822">
    <property type="entry name" value="PKS_KR"/>
    <property type="match status" value="1"/>
</dbReference>
<dbReference type="PROSITE" id="PS52019">
    <property type="entry name" value="PKS_MFAS_DH"/>
    <property type="match status" value="1"/>
</dbReference>
<gene>
    <name evidence="13" type="ORF">MMYC01_203791</name>
</gene>
<dbReference type="InterPro" id="IPR014031">
    <property type="entry name" value="Ketoacyl_synth_C"/>
</dbReference>
<dbReference type="InterPro" id="IPR029063">
    <property type="entry name" value="SAM-dependent_MTases_sf"/>
</dbReference>
<evidence type="ECO:0000256" key="8">
    <source>
        <dbReference type="PROSITE-ProRule" id="PRU01363"/>
    </source>
</evidence>
<evidence type="ECO:0000259" key="12">
    <source>
        <dbReference type="PROSITE" id="PS52019"/>
    </source>
</evidence>
<dbReference type="InterPro" id="IPR056501">
    <property type="entry name" value="NAD-bd_HRPKS_sdrA"/>
</dbReference>